<dbReference type="InterPro" id="IPR025955">
    <property type="entry name" value="TraC/Conjuga_ATPase"/>
</dbReference>
<dbReference type="PATRIC" id="fig|1747903.4.peg.4862"/>
<protein>
    <submittedName>
        <fullName evidence="1">Conjugative transfer ATPase, PFL_4706 family</fullName>
    </submittedName>
</protein>
<keyword evidence="2" id="KW-1185">Reference proteome</keyword>
<dbReference type="PANTHER" id="PTHR30121">
    <property type="entry name" value="UNCHARACTERIZED PROTEIN YJGR-RELATED"/>
    <property type="match status" value="1"/>
</dbReference>
<organism evidence="1 2">
    <name type="scientific">Janthinobacterium psychrotolerans</name>
    <dbReference type="NCBI Taxonomy" id="1747903"/>
    <lineage>
        <taxon>Bacteria</taxon>
        <taxon>Pseudomonadati</taxon>
        <taxon>Pseudomonadota</taxon>
        <taxon>Betaproteobacteria</taxon>
        <taxon>Burkholderiales</taxon>
        <taxon>Oxalobacteraceae</taxon>
        <taxon>Janthinobacterium</taxon>
    </lineage>
</organism>
<reference evidence="1 2" key="1">
    <citation type="submission" date="2016-04" db="EMBL/GenBank/DDBJ databases">
        <title>Draft genome sequence of Janthinobacterium psychrotolerans sp. nov., isolated from freshwater sediments in Denmark.</title>
        <authorList>
            <person name="Gong X."/>
            <person name="Skrivergaard S."/>
            <person name="Korsgaard B.S."/>
            <person name="Schreiber L."/>
            <person name="Marshall I.P."/>
            <person name="Finster K."/>
            <person name="Schramm A."/>
        </authorList>
    </citation>
    <scope>NUCLEOTIDE SEQUENCE [LARGE SCALE GENOMIC DNA]</scope>
    <source>
        <strain evidence="1 2">S3-2</strain>
    </source>
</reference>
<dbReference type="InterPro" id="IPR022303">
    <property type="entry name" value="Conjug_Trfer_ATPase"/>
</dbReference>
<dbReference type="InterPro" id="IPR027417">
    <property type="entry name" value="P-loop_NTPase"/>
</dbReference>
<name>A0A1A7C8T5_9BURK</name>
<evidence type="ECO:0000313" key="2">
    <source>
        <dbReference type="Proteomes" id="UP000092713"/>
    </source>
</evidence>
<evidence type="ECO:0000313" key="1">
    <source>
        <dbReference type="EMBL" id="OBV41185.1"/>
    </source>
</evidence>
<sequence length="963" mass="107873">MFGRREAKATCGVADHTDVRNGSAQDGAGEQLLTTAKRRHMANRSPSFTELLPWRDYEPSTQVFELNDGVSVGALFELTPIPTEAQAETMLKEYCRKVQAALQTLPESGTPDWIVQFFVNDDRNIEQLKDDLVAYIDEVHAANPDRGKAIKNSKLTQAVLHEYALHVANVSQDGGLFEDTQVSGHSWRGQIRRVRCCLYRVYPTGYMAVPGVESPSDVLNRAADSLVANLEEAGARIRRCGGIDLYEWLLPFFNRSGRYGTTAELLRAFPYPGDAPSQADGEAPVFGRDFATFLNLSLPESDPVWGGFKFDGVLMKALTLQQITSNPEVGHLTAERKHAKHLFARFDRMPENAMLSMTIVVTPQDVVRDQVERIRDRSKAKSPDAEKTSDECKQILRHMQTGDWLLPTFTVLYLSGTSEKALRKDIAAVNARMGTSGFRFIEPAHDLTSLDAFVRGLPMCFDPQFDAKNMKRTRYLFASQIAAMLPVYGRQRGTGHPGFPFWNRGGEPLWIDPLNPRDRKKNAHMLTLGPTGAGKSATLNFLALFQMAIHRPRLTIADAGKSFQLLKDYFASMGLTTHSVELTPNNDVSLPPFAMGAKLVRDPETIAAYAAARTSAHVAKQLEEKIEQSLMEGALDPGEDAAGRDSMDQDDEKRDFLGEMTIAAIMMITGGEQKEVERMTRADRYVVSRAIITASIEAQKGGKPHPLTQDVAKALMDMNQDGTLPHERRERAYHMGESMMVYTMDLRGKLFNRYGQQWPDADVTLVELGTLVKDGYEDALAVAYTGLLDHVHANGEAHQHEGRPHIFLTDEGHLITTNPLLGPKIVKGTKMWRKLDLWFWLATQDMKDFPESMSRVLNMCEFWLLLTMEAEEVKQVSRFKSLTEEERLLMLSTRKEPPKYTEGVLLSSTHKALFRNVPPPLAIALAMTEGHEKAWRQRIMNEFGITEMEAAIRIARELAVRAT</sequence>
<comment type="caution">
    <text evidence="1">The sequence shown here is derived from an EMBL/GenBank/DDBJ whole genome shotgun (WGS) entry which is preliminary data.</text>
</comment>
<accession>A0A1A7C8T5</accession>
<proteinExistence type="predicted"/>
<dbReference type="EMBL" id="LOCQ01000038">
    <property type="protein sequence ID" value="OBV41185.1"/>
    <property type="molecule type" value="Genomic_DNA"/>
</dbReference>
<dbReference type="OrthoDB" id="5555485at2"/>
<dbReference type="NCBIfam" id="TIGR03744">
    <property type="entry name" value="traC_PFL_4706"/>
    <property type="match status" value="1"/>
</dbReference>
<dbReference type="Gene3D" id="3.40.50.300">
    <property type="entry name" value="P-loop containing nucleotide triphosphate hydrolases"/>
    <property type="match status" value="2"/>
</dbReference>
<gene>
    <name evidence="1" type="ORF">ASR47_102542</name>
</gene>
<dbReference type="AlphaFoldDB" id="A0A1A7C8T5"/>
<dbReference type="PANTHER" id="PTHR30121:SF12">
    <property type="entry name" value="TYPE IV SECRETION SYSTEM PROTEIN CAGE"/>
    <property type="match status" value="1"/>
</dbReference>
<dbReference type="STRING" id="1747903.ASR47_102542"/>
<dbReference type="RefSeq" id="WP_082988699.1">
    <property type="nucleotide sequence ID" value="NZ_LOCQ01000038.1"/>
</dbReference>
<dbReference type="InterPro" id="IPR051162">
    <property type="entry name" value="T4SS_component"/>
</dbReference>
<dbReference type="SUPFAM" id="SSF52540">
    <property type="entry name" value="P-loop containing nucleoside triphosphate hydrolases"/>
    <property type="match status" value="1"/>
</dbReference>
<dbReference type="Pfam" id="PF11130">
    <property type="entry name" value="TraC_F_IV"/>
    <property type="match status" value="1"/>
</dbReference>
<dbReference type="Proteomes" id="UP000092713">
    <property type="component" value="Unassembled WGS sequence"/>
</dbReference>